<sequence length="147" mass="15737">MILRRDRALLAIDIVLDVAFHAGRGLDATGGAEIADRLQAQRRGIEPVLQGLSRAGILDSTRGPKGGYRLARAPRSITLAEIVGAVTETEKEEPSGRLAAAVTAPLWRDLDAGLRERLATTTIHDLLRQAAAAGLRRPTSEPLDFAI</sequence>
<dbReference type="Pfam" id="PF02082">
    <property type="entry name" value="Rrf2"/>
    <property type="match status" value="1"/>
</dbReference>
<dbReference type="Proteomes" id="UP000689967">
    <property type="component" value="Unassembled WGS sequence"/>
</dbReference>
<dbReference type="PROSITE" id="PS51197">
    <property type="entry name" value="HTH_RRF2_2"/>
    <property type="match status" value="1"/>
</dbReference>
<evidence type="ECO:0000313" key="2">
    <source>
        <dbReference type="Proteomes" id="UP000689967"/>
    </source>
</evidence>
<dbReference type="PANTHER" id="PTHR33221">
    <property type="entry name" value="WINGED HELIX-TURN-HELIX TRANSCRIPTIONAL REGULATOR, RRF2 FAMILY"/>
    <property type="match status" value="1"/>
</dbReference>
<accession>A0ABS6HEJ3</accession>
<comment type="caution">
    <text evidence="1">The sequence shown here is derived from an EMBL/GenBank/DDBJ whole genome shotgun (WGS) entry which is preliminary data.</text>
</comment>
<organism evidence="1 2">
    <name type="scientific">Falsiroseomonas oleicola</name>
    <dbReference type="NCBI Taxonomy" id="2801474"/>
    <lineage>
        <taxon>Bacteria</taxon>
        <taxon>Pseudomonadati</taxon>
        <taxon>Pseudomonadota</taxon>
        <taxon>Alphaproteobacteria</taxon>
        <taxon>Acetobacterales</taxon>
        <taxon>Roseomonadaceae</taxon>
        <taxon>Falsiroseomonas</taxon>
    </lineage>
</organism>
<dbReference type="RefSeq" id="WP_216879198.1">
    <property type="nucleotide sequence ID" value="NZ_JAERQM010000013.1"/>
</dbReference>
<keyword evidence="2" id="KW-1185">Reference proteome</keyword>
<proteinExistence type="predicted"/>
<protein>
    <submittedName>
        <fullName evidence="1">Rrf2 family transcriptional regulator</fullName>
    </submittedName>
</protein>
<dbReference type="PROSITE" id="PS01332">
    <property type="entry name" value="HTH_RRF2_1"/>
    <property type="match status" value="1"/>
</dbReference>
<dbReference type="EMBL" id="JAERQM010000013">
    <property type="protein sequence ID" value="MBU8547172.1"/>
    <property type="molecule type" value="Genomic_DNA"/>
</dbReference>
<name>A0ABS6HEJ3_9PROT</name>
<gene>
    <name evidence="1" type="ORF">JJQ90_25875</name>
</gene>
<dbReference type="InterPro" id="IPR030489">
    <property type="entry name" value="TR_Rrf2-type_CS"/>
</dbReference>
<evidence type="ECO:0000313" key="1">
    <source>
        <dbReference type="EMBL" id="MBU8547172.1"/>
    </source>
</evidence>
<dbReference type="PANTHER" id="PTHR33221:SF15">
    <property type="entry name" value="HTH-TYPE TRANSCRIPTIONAL REGULATOR YWGB-RELATED"/>
    <property type="match status" value="1"/>
</dbReference>
<dbReference type="InterPro" id="IPR000944">
    <property type="entry name" value="Tscrpt_reg_Rrf2"/>
</dbReference>
<reference evidence="1 2" key="1">
    <citation type="submission" date="2021-01" db="EMBL/GenBank/DDBJ databases">
        <title>Roseomonas sp. nov, a bacterium isolated from an oil production mixture in Yumen Oilfield.</title>
        <authorList>
            <person name="Wu D."/>
        </authorList>
    </citation>
    <scope>NUCLEOTIDE SEQUENCE [LARGE SCALE GENOMIC DNA]</scope>
    <source>
        <strain evidence="1 2">ROY-5-3</strain>
    </source>
</reference>